<dbReference type="PANTHER" id="PTHR12277">
    <property type="entry name" value="ALPHA/BETA HYDROLASE DOMAIN-CONTAINING PROTEIN"/>
    <property type="match status" value="1"/>
</dbReference>
<keyword evidence="1" id="KW-0472">Membrane</keyword>
<comment type="caution">
    <text evidence="3">The sequence shown here is derived from an EMBL/GenBank/DDBJ whole genome shotgun (WGS) entry which is preliminary data.</text>
</comment>
<evidence type="ECO:0000313" key="4">
    <source>
        <dbReference type="Proteomes" id="UP000193467"/>
    </source>
</evidence>
<dbReference type="SUPFAM" id="SSF53474">
    <property type="entry name" value="alpha/beta-Hydrolases"/>
    <property type="match status" value="1"/>
</dbReference>
<dbReference type="GO" id="GO:0052651">
    <property type="term" value="P:monoacylglycerol catabolic process"/>
    <property type="evidence" value="ECO:0007669"/>
    <property type="project" value="TreeGrafter"/>
</dbReference>
<dbReference type="Proteomes" id="UP000193467">
    <property type="component" value="Unassembled WGS sequence"/>
</dbReference>
<dbReference type="GO" id="GO:0004622">
    <property type="term" value="F:phosphatidylcholine lysophospholipase activity"/>
    <property type="evidence" value="ECO:0007669"/>
    <property type="project" value="TreeGrafter"/>
</dbReference>
<dbReference type="Gene3D" id="3.40.50.1820">
    <property type="entry name" value="alpha/beta hydrolase"/>
    <property type="match status" value="1"/>
</dbReference>
<dbReference type="AlphaFoldDB" id="A0A1Y2E2S4"/>
<dbReference type="STRING" id="106004.A0A1Y2E2S4"/>
<dbReference type="PANTHER" id="PTHR12277:SF194">
    <property type="entry name" value="FI04476P"/>
    <property type="match status" value="1"/>
</dbReference>
<sequence length="378" mass="41386">MVPFSNTIKRAHTILFCVGGAYAAFLVALSLPAVQRSLVFLHQIRYPWTAEFDAPETLGFAPGKVRNFYLDTQDDCKLGTWHVLPNSAYDKASKLGTGVPIEGPFAESVFDAALRDYPTVLYFHGNAATRGAPNRVRVARHMSDEEHNFIIVDYRGFADSTGTPSEEGLLTDARRVWDYLTLEKSVPASRITIMGQSLGTGVSAGLAGRLAKDNLSPKGLILVAPFSSVGALLETYKLFNTIPILSPLKSIPWMMKAFLNLLHTKFDTKGVIHTITCPILILHAQDDPVIPHLHSSALAHHLLDPLLPSLEEEAEVRALARASIVTEAQVGRWGVVTRFERGKGVGAVVWAEAVRGEHNDIGTSEYSLKLISEQLHTV</sequence>
<keyword evidence="1" id="KW-1133">Transmembrane helix</keyword>
<dbReference type="Pfam" id="PF00561">
    <property type="entry name" value="Abhydrolase_1"/>
    <property type="match status" value="1"/>
</dbReference>
<name>A0A1Y2E2S4_9BASI</name>
<keyword evidence="3" id="KW-0378">Hydrolase</keyword>
<accession>A0A1Y2E2S4</accession>
<evidence type="ECO:0000259" key="2">
    <source>
        <dbReference type="Pfam" id="PF00561"/>
    </source>
</evidence>
<reference evidence="3 4" key="1">
    <citation type="submission" date="2016-07" db="EMBL/GenBank/DDBJ databases">
        <title>Pervasive Adenine N6-methylation of Active Genes in Fungi.</title>
        <authorList>
            <consortium name="DOE Joint Genome Institute"/>
            <person name="Mondo S.J."/>
            <person name="Dannebaum R.O."/>
            <person name="Kuo R.C."/>
            <person name="Labutti K."/>
            <person name="Haridas S."/>
            <person name="Kuo A."/>
            <person name="Salamov A."/>
            <person name="Ahrendt S.R."/>
            <person name="Lipzen A."/>
            <person name="Sullivan W."/>
            <person name="Andreopoulos W.B."/>
            <person name="Clum A."/>
            <person name="Lindquist E."/>
            <person name="Daum C."/>
            <person name="Ramamoorthy G.K."/>
            <person name="Gryganskyi A."/>
            <person name="Culley D."/>
            <person name="Magnuson J.K."/>
            <person name="James T.Y."/>
            <person name="O'Malley M.A."/>
            <person name="Stajich J.E."/>
            <person name="Spatafora J.W."/>
            <person name="Visel A."/>
            <person name="Grigoriev I.V."/>
        </authorList>
    </citation>
    <scope>NUCLEOTIDE SEQUENCE [LARGE SCALE GENOMIC DNA]</scope>
    <source>
        <strain evidence="3 4">62-1032</strain>
    </source>
</reference>
<keyword evidence="1" id="KW-0812">Transmembrane</keyword>
<keyword evidence="4" id="KW-1185">Reference proteome</keyword>
<dbReference type="InterPro" id="IPR000073">
    <property type="entry name" value="AB_hydrolase_1"/>
</dbReference>
<evidence type="ECO:0000313" key="3">
    <source>
        <dbReference type="EMBL" id="ORY65616.1"/>
    </source>
</evidence>
<feature type="domain" description="AB hydrolase-1" evidence="2">
    <location>
        <begin position="118"/>
        <end position="225"/>
    </location>
</feature>
<dbReference type="GO" id="GO:0006660">
    <property type="term" value="P:phosphatidylserine catabolic process"/>
    <property type="evidence" value="ECO:0007669"/>
    <property type="project" value="TreeGrafter"/>
</dbReference>
<dbReference type="OrthoDB" id="446723at2759"/>
<gene>
    <name evidence="3" type="ORF">BCR35DRAFT_308547</name>
</gene>
<protein>
    <submittedName>
        <fullName evidence="3">Alpha/Beta hydrolase protein</fullName>
    </submittedName>
</protein>
<organism evidence="3 4">
    <name type="scientific">Leucosporidium creatinivorum</name>
    <dbReference type="NCBI Taxonomy" id="106004"/>
    <lineage>
        <taxon>Eukaryota</taxon>
        <taxon>Fungi</taxon>
        <taxon>Dikarya</taxon>
        <taxon>Basidiomycota</taxon>
        <taxon>Pucciniomycotina</taxon>
        <taxon>Microbotryomycetes</taxon>
        <taxon>Leucosporidiales</taxon>
        <taxon>Leucosporidium</taxon>
    </lineage>
</organism>
<dbReference type="EMBL" id="MCGR01000064">
    <property type="protein sequence ID" value="ORY65616.1"/>
    <property type="molecule type" value="Genomic_DNA"/>
</dbReference>
<dbReference type="GO" id="GO:0005789">
    <property type="term" value="C:endoplasmic reticulum membrane"/>
    <property type="evidence" value="ECO:0007669"/>
    <property type="project" value="TreeGrafter"/>
</dbReference>
<dbReference type="InParanoid" id="A0A1Y2E2S4"/>
<evidence type="ECO:0000256" key="1">
    <source>
        <dbReference type="SAM" id="Phobius"/>
    </source>
</evidence>
<dbReference type="InterPro" id="IPR029058">
    <property type="entry name" value="AB_hydrolase_fold"/>
</dbReference>
<feature type="transmembrane region" description="Helical" evidence="1">
    <location>
        <begin position="12"/>
        <end position="34"/>
    </location>
</feature>
<proteinExistence type="predicted"/>
<dbReference type="GO" id="GO:0047372">
    <property type="term" value="F:monoacylglycerol lipase activity"/>
    <property type="evidence" value="ECO:0007669"/>
    <property type="project" value="TreeGrafter"/>
</dbReference>